<dbReference type="InterPro" id="IPR008972">
    <property type="entry name" value="Cupredoxin"/>
</dbReference>
<feature type="compositionally biased region" description="Acidic residues" evidence="1">
    <location>
        <begin position="34"/>
        <end position="43"/>
    </location>
</feature>
<evidence type="ECO:0000256" key="1">
    <source>
        <dbReference type="SAM" id="MobiDB-lite"/>
    </source>
</evidence>
<name>A0A3N6MAN1_NATCH</name>
<gene>
    <name evidence="2" type="ORF">EA472_09565</name>
</gene>
<keyword evidence="3" id="KW-1185">Reference proteome</keyword>
<organism evidence="2 3">
    <name type="scientific">Natrarchaeobius chitinivorans</name>
    <dbReference type="NCBI Taxonomy" id="1679083"/>
    <lineage>
        <taxon>Archaea</taxon>
        <taxon>Methanobacteriati</taxon>
        <taxon>Methanobacteriota</taxon>
        <taxon>Stenosarchaea group</taxon>
        <taxon>Halobacteria</taxon>
        <taxon>Halobacteriales</taxon>
        <taxon>Natrialbaceae</taxon>
        <taxon>Natrarchaeobius</taxon>
    </lineage>
</organism>
<dbReference type="PROSITE" id="PS51318">
    <property type="entry name" value="TAT"/>
    <property type="match status" value="1"/>
</dbReference>
<dbReference type="Gene3D" id="2.60.40.420">
    <property type="entry name" value="Cupredoxins - blue copper proteins"/>
    <property type="match status" value="1"/>
</dbReference>
<dbReference type="AlphaFoldDB" id="A0A3N6MAN1"/>
<accession>A0A3N6MAN1</accession>
<evidence type="ECO:0000313" key="3">
    <source>
        <dbReference type="Proteomes" id="UP000281431"/>
    </source>
</evidence>
<reference evidence="2 3" key="1">
    <citation type="submission" date="2018-10" db="EMBL/GenBank/DDBJ databases">
        <title>Natrarchaeobius chitinivorans gen. nov., sp. nov., and Natrarchaeobius haloalkaliphilus sp. nov., alkaliphilic, chitin-utilizing haloarchaea from hypersaline alkaline lakes.</title>
        <authorList>
            <person name="Sorokin D.Y."/>
            <person name="Elcheninov A.G."/>
            <person name="Kostrikina N.A."/>
            <person name="Bale N.J."/>
            <person name="Sinninghe Damste J.S."/>
            <person name="Khijniak T.V."/>
            <person name="Kublanov I.V."/>
            <person name="Toshchakov S.V."/>
        </authorList>
    </citation>
    <scope>NUCLEOTIDE SEQUENCE [LARGE SCALE GENOMIC DNA]</scope>
    <source>
        <strain evidence="2 3">AArcht7</strain>
    </source>
</reference>
<evidence type="ECO:0008006" key="4">
    <source>
        <dbReference type="Google" id="ProtNLM"/>
    </source>
</evidence>
<feature type="region of interest" description="Disordered" evidence="1">
    <location>
        <begin position="27"/>
        <end position="58"/>
    </location>
</feature>
<comment type="caution">
    <text evidence="2">The sequence shown here is derived from an EMBL/GenBank/DDBJ whole genome shotgun (WGS) entry which is preliminary data.</text>
</comment>
<dbReference type="PROSITE" id="PS51257">
    <property type="entry name" value="PROKAR_LIPOPROTEIN"/>
    <property type="match status" value="1"/>
</dbReference>
<sequence length="170" mass="18087">MSSSRSTRRALLAGAAATVAAGVAGCLDRSTEGPADDEDDEPIVEVAEATASEGETDPEAWADVEEVRLEAYVGGWVGVEPDLIDRIENPTLVLVEGREYEITWENGDAVKHNLALHDGDGEVVGEYATGVVEDLGATETLEFVARPEIETYICEHQPAIQYGAVDVVDG</sequence>
<protein>
    <recommendedName>
        <fullName evidence="4">Blue (type 1) copper domain-containing protein</fullName>
    </recommendedName>
</protein>
<dbReference type="InterPro" id="IPR006311">
    <property type="entry name" value="TAT_signal"/>
</dbReference>
<proteinExistence type="predicted"/>
<dbReference type="EMBL" id="REFZ01000005">
    <property type="protein sequence ID" value="RQH00864.1"/>
    <property type="molecule type" value="Genomic_DNA"/>
</dbReference>
<dbReference type="OrthoDB" id="265568at2157"/>
<dbReference type="Proteomes" id="UP000281431">
    <property type="component" value="Unassembled WGS sequence"/>
</dbReference>
<evidence type="ECO:0000313" key="2">
    <source>
        <dbReference type="EMBL" id="RQH00864.1"/>
    </source>
</evidence>